<dbReference type="Pfam" id="PF00646">
    <property type="entry name" value="F-box"/>
    <property type="match status" value="1"/>
</dbReference>
<dbReference type="Pfam" id="PF03478">
    <property type="entry name" value="Beta-prop_KIB1-4"/>
    <property type="match status" value="1"/>
</dbReference>
<dbReference type="SUPFAM" id="SSF81383">
    <property type="entry name" value="F-box domain"/>
    <property type="match status" value="1"/>
</dbReference>
<dbReference type="PANTHER" id="PTHR31672:SF12">
    <property type="entry name" value="F-BOX DOMAIN-CONTAINING PROTEIN"/>
    <property type="match status" value="1"/>
</dbReference>
<protein>
    <submittedName>
        <fullName evidence="4">LEAF CURLING RESPONSIVENESS</fullName>
    </submittedName>
</protein>
<keyword evidence="5" id="KW-1185">Reference proteome</keyword>
<evidence type="ECO:0000313" key="4">
    <source>
        <dbReference type="EMBL" id="GMJ13294.1"/>
    </source>
</evidence>
<dbReference type="SMART" id="SM00256">
    <property type="entry name" value="FBOX"/>
    <property type="match status" value="1"/>
</dbReference>
<dbReference type="CDD" id="cd22157">
    <property type="entry name" value="F-box_AtFBW1-like"/>
    <property type="match status" value="1"/>
</dbReference>
<organism evidence="4 5">
    <name type="scientific">Hibiscus trionum</name>
    <name type="common">Flower of an hour</name>
    <dbReference type="NCBI Taxonomy" id="183268"/>
    <lineage>
        <taxon>Eukaryota</taxon>
        <taxon>Viridiplantae</taxon>
        <taxon>Streptophyta</taxon>
        <taxon>Embryophyta</taxon>
        <taxon>Tracheophyta</taxon>
        <taxon>Spermatophyta</taxon>
        <taxon>Magnoliopsida</taxon>
        <taxon>eudicotyledons</taxon>
        <taxon>Gunneridae</taxon>
        <taxon>Pentapetalae</taxon>
        <taxon>rosids</taxon>
        <taxon>malvids</taxon>
        <taxon>Malvales</taxon>
        <taxon>Malvaceae</taxon>
        <taxon>Malvoideae</taxon>
        <taxon>Hibiscus</taxon>
    </lineage>
</organism>
<gene>
    <name evidence="4" type="ORF">HRI_004998600</name>
</gene>
<dbReference type="PANTHER" id="PTHR31672">
    <property type="entry name" value="BNACNNG10540D PROTEIN"/>
    <property type="match status" value="1"/>
</dbReference>
<dbReference type="InterPro" id="IPR015915">
    <property type="entry name" value="Kelch-typ_b-propeller"/>
</dbReference>
<dbReference type="EMBL" id="BSYR01000065">
    <property type="protein sequence ID" value="GMJ13294.1"/>
    <property type="molecule type" value="Genomic_DNA"/>
</dbReference>
<dbReference type="Gene3D" id="2.120.10.80">
    <property type="entry name" value="Kelch-type beta propeller"/>
    <property type="match status" value="1"/>
</dbReference>
<dbReference type="Gene3D" id="1.20.1280.50">
    <property type="match status" value="1"/>
</dbReference>
<dbReference type="Proteomes" id="UP001165190">
    <property type="component" value="Unassembled WGS sequence"/>
</dbReference>
<reference evidence="4" key="1">
    <citation type="submission" date="2023-05" db="EMBL/GenBank/DDBJ databases">
        <title>Genome and transcriptome analyses reveal genes involved in the formation of fine ridges on petal epidermal cells in Hibiscus trionum.</title>
        <authorList>
            <person name="Koshimizu S."/>
            <person name="Masuda S."/>
            <person name="Ishii T."/>
            <person name="Shirasu K."/>
            <person name="Hoshino A."/>
            <person name="Arita M."/>
        </authorList>
    </citation>
    <scope>NUCLEOTIDE SEQUENCE</scope>
    <source>
        <strain evidence="4">Hamamatsu line</strain>
    </source>
</reference>
<dbReference type="InterPro" id="IPR036047">
    <property type="entry name" value="F-box-like_dom_sf"/>
</dbReference>
<proteinExistence type="predicted"/>
<sequence length="461" mass="52781">MLRQLITQLQELLQLDGSPPPPPSHFRLLHFQPPPHHPDDHHNRWCLPHIDGTYADNCYSLVMAAGKSGTCKMLESFESPPSKKSQKERNEEKLHFSTDIPEEEVMEQDIWKEFPEDLFEAVIARLPIATFFRFRSVCHKWNSLLNSQTFSQHCAEIPQRSPWFYASFLDNVNVGAMYYDPSMREWHQFAFKPTEMIAQPVASAGGLVCFLDISHRKFYVSNPLTQSTKELPPRSVKVWYWTRIAVGMTLNRNSTRGGYSVMWVGDDGECEIYDSVKNSWSQPGSMPLNIKVSSSLLFQSQAVSVDSTLYFMRSDPEGIVSYNMETGLCEQFIIPAPLHLSDHSLAEYKGRIMLIGLLKKNAATCVCIWELQKMTLLWKEVDRMPNVWCLEFYGKHVRMTCSGNKGLIMLQLKSRQMNRLVMYNVMSREWLTVPACVAPRGGEETRPVCCIAFNPCLTATA</sequence>
<keyword evidence="1" id="KW-0880">Kelch repeat</keyword>
<accession>A0A9W7JH59</accession>
<keyword evidence="2" id="KW-0677">Repeat</keyword>
<dbReference type="OrthoDB" id="6482909at2759"/>
<dbReference type="FunFam" id="2.120.10.80:FF:000059">
    <property type="entry name" value="F-box only protein 6"/>
    <property type="match status" value="1"/>
</dbReference>
<dbReference type="AlphaFoldDB" id="A0A9W7JH59"/>
<feature type="domain" description="F-box" evidence="3">
    <location>
        <begin position="108"/>
        <end position="153"/>
    </location>
</feature>
<dbReference type="FunFam" id="1.20.1280.50:FF:000008">
    <property type="entry name" value="F-box only protein 6"/>
    <property type="match status" value="1"/>
</dbReference>
<evidence type="ECO:0000313" key="5">
    <source>
        <dbReference type="Proteomes" id="UP001165190"/>
    </source>
</evidence>
<evidence type="ECO:0000256" key="2">
    <source>
        <dbReference type="ARBA" id="ARBA00022737"/>
    </source>
</evidence>
<dbReference type="InterPro" id="IPR011043">
    <property type="entry name" value="Gal_Oxase/kelch_b-propeller"/>
</dbReference>
<evidence type="ECO:0000259" key="3">
    <source>
        <dbReference type="PROSITE" id="PS50181"/>
    </source>
</evidence>
<dbReference type="InterPro" id="IPR005174">
    <property type="entry name" value="KIB1-4_b-propeller"/>
</dbReference>
<dbReference type="SUPFAM" id="SSF50965">
    <property type="entry name" value="Galactose oxidase, central domain"/>
    <property type="match status" value="1"/>
</dbReference>
<dbReference type="InterPro" id="IPR001810">
    <property type="entry name" value="F-box_dom"/>
</dbReference>
<comment type="caution">
    <text evidence="4">The sequence shown here is derived from an EMBL/GenBank/DDBJ whole genome shotgun (WGS) entry which is preliminary data.</text>
</comment>
<dbReference type="InterPro" id="IPR050796">
    <property type="entry name" value="SCF_F-box_component"/>
</dbReference>
<dbReference type="PROSITE" id="PS50181">
    <property type="entry name" value="FBOX"/>
    <property type="match status" value="1"/>
</dbReference>
<name>A0A9W7JH59_HIBTR</name>
<evidence type="ECO:0000256" key="1">
    <source>
        <dbReference type="ARBA" id="ARBA00022441"/>
    </source>
</evidence>